<dbReference type="InterPro" id="IPR012340">
    <property type="entry name" value="NA-bd_OB-fold"/>
</dbReference>
<accession>A0A423WA67</accession>
<dbReference type="InterPro" id="IPR000266">
    <property type="entry name" value="Ribosomal_uS17"/>
</dbReference>
<comment type="similarity">
    <text evidence="1">Belongs to the universal ribosomal protein uS17 family.</text>
</comment>
<feature type="region of interest" description="Disordered" evidence="4">
    <location>
        <begin position="99"/>
        <end position="130"/>
    </location>
</feature>
<protein>
    <recommendedName>
        <fullName evidence="7">Ribosomal protein S17</fullName>
    </recommendedName>
</protein>
<dbReference type="STRING" id="252740.A0A423WA67"/>
<dbReference type="Gene3D" id="2.40.50.140">
    <property type="entry name" value="Nucleic acid-binding proteins"/>
    <property type="match status" value="1"/>
</dbReference>
<dbReference type="Pfam" id="PF00366">
    <property type="entry name" value="Ribosomal_S17"/>
    <property type="match status" value="1"/>
</dbReference>
<keyword evidence="2" id="KW-0689">Ribosomal protein</keyword>
<evidence type="ECO:0000256" key="4">
    <source>
        <dbReference type="SAM" id="MobiDB-lite"/>
    </source>
</evidence>
<dbReference type="GO" id="GO:0006412">
    <property type="term" value="P:translation"/>
    <property type="evidence" value="ECO:0007669"/>
    <property type="project" value="InterPro"/>
</dbReference>
<keyword evidence="3" id="KW-0687">Ribonucleoprotein</keyword>
<dbReference type="AlphaFoldDB" id="A0A423WA67"/>
<sequence>MSSTAVAGTIATTARVAGRFVKETSGIVVSAGLAQNTVKVRVAKEEWNKKIKKYFKKPVHHLVHDPNDSLRTGDIVSIVSGWRTSRHKRHVVNRIIAPWGPPLEERPPLPTPEEREAEHAAKRAKKVERKELRKQTLAMEAAVAKAEKKIAEIKSLAKDFVKDVK</sequence>
<reference evidence="5 6" key="1">
    <citation type="submission" date="2015-09" db="EMBL/GenBank/DDBJ databases">
        <title>Host preference determinants of Valsa canker pathogens revealed by comparative genomics.</title>
        <authorList>
            <person name="Yin Z."/>
            <person name="Huang L."/>
        </authorList>
    </citation>
    <scope>NUCLEOTIDE SEQUENCE [LARGE SCALE GENOMIC DNA]</scope>
    <source>
        <strain evidence="5 6">YSFL</strain>
    </source>
</reference>
<dbReference type="OrthoDB" id="274752at2759"/>
<dbReference type="Proteomes" id="UP000284375">
    <property type="component" value="Unassembled WGS sequence"/>
</dbReference>
<organism evidence="5 6">
    <name type="scientific">Cytospora chrysosperma</name>
    <name type="common">Cytospora canker fungus</name>
    <name type="synonym">Sphaeria chrysosperma</name>
    <dbReference type="NCBI Taxonomy" id="252740"/>
    <lineage>
        <taxon>Eukaryota</taxon>
        <taxon>Fungi</taxon>
        <taxon>Dikarya</taxon>
        <taxon>Ascomycota</taxon>
        <taxon>Pezizomycotina</taxon>
        <taxon>Sordariomycetes</taxon>
        <taxon>Sordariomycetidae</taxon>
        <taxon>Diaporthales</taxon>
        <taxon>Cytosporaceae</taxon>
        <taxon>Cytospora</taxon>
    </lineage>
</organism>
<evidence type="ECO:0000256" key="3">
    <source>
        <dbReference type="ARBA" id="ARBA00023274"/>
    </source>
</evidence>
<gene>
    <name evidence="5" type="ORF">VSDG_03430</name>
</gene>
<proteinExistence type="inferred from homology"/>
<evidence type="ECO:0000256" key="2">
    <source>
        <dbReference type="ARBA" id="ARBA00022980"/>
    </source>
</evidence>
<dbReference type="EMBL" id="LJZO01000009">
    <property type="protein sequence ID" value="ROW00245.1"/>
    <property type="molecule type" value="Genomic_DNA"/>
</dbReference>
<evidence type="ECO:0000256" key="1">
    <source>
        <dbReference type="ARBA" id="ARBA00010254"/>
    </source>
</evidence>
<name>A0A423WA67_CYTCH</name>
<keyword evidence="6" id="KW-1185">Reference proteome</keyword>
<feature type="compositionally biased region" description="Basic and acidic residues" evidence="4">
    <location>
        <begin position="103"/>
        <end position="121"/>
    </location>
</feature>
<evidence type="ECO:0000313" key="6">
    <source>
        <dbReference type="Proteomes" id="UP000284375"/>
    </source>
</evidence>
<dbReference type="GO" id="GO:0003735">
    <property type="term" value="F:structural constituent of ribosome"/>
    <property type="evidence" value="ECO:0007669"/>
    <property type="project" value="InterPro"/>
</dbReference>
<dbReference type="GO" id="GO:1990904">
    <property type="term" value="C:ribonucleoprotein complex"/>
    <property type="evidence" value="ECO:0007669"/>
    <property type="project" value="UniProtKB-KW"/>
</dbReference>
<dbReference type="GO" id="GO:0005840">
    <property type="term" value="C:ribosome"/>
    <property type="evidence" value="ECO:0007669"/>
    <property type="project" value="UniProtKB-KW"/>
</dbReference>
<dbReference type="SUPFAM" id="SSF50249">
    <property type="entry name" value="Nucleic acid-binding proteins"/>
    <property type="match status" value="1"/>
</dbReference>
<evidence type="ECO:0008006" key="7">
    <source>
        <dbReference type="Google" id="ProtNLM"/>
    </source>
</evidence>
<comment type="caution">
    <text evidence="5">The sequence shown here is derived from an EMBL/GenBank/DDBJ whole genome shotgun (WGS) entry which is preliminary data.</text>
</comment>
<evidence type="ECO:0000313" key="5">
    <source>
        <dbReference type="EMBL" id="ROW00245.1"/>
    </source>
</evidence>